<organism evidence="2 3">
    <name type="scientific">Rousettus aegyptiacus</name>
    <name type="common">Egyptian fruit bat</name>
    <name type="synonym">Pteropus aegyptiacus</name>
    <dbReference type="NCBI Taxonomy" id="9407"/>
    <lineage>
        <taxon>Eukaryota</taxon>
        <taxon>Metazoa</taxon>
        <taxon>Chordata</taxon>
        <taxon>Craniata</taxon>
        <taxon>Vertebrata</taxon>
        <taxon>Euteleostomi</taxon>
        <taxon>Mammalia</taxon>
        <taxon>Eutheria</taxon>
        <taxon>Laurasiatheria</taxon>
        <taxon>Chiroptera</taxon>
        <taxon>Yinpterochiroptera</taxon>
        <taxon>Pteropodoidea</taxon>
        <taxon>Pteropodidae</taxon>
        <taxon>Rousettinae</taxon>
        <taxon>Rousettus</taxon>
    </lineage>
</organism>
<feature type="transmembrane region" description="Helical" evidence="1">
    <location>
        <begin position="56"/>
        <end position="75"/>
    </location>
</feature>
<dbReference type="EMBL" id="JACASE010000002">
    <property type="protein sequence ID" value="KAF6495939.1"/>
    <property type="molecule type" value="Genomic_DNA"/>
</dbReference>
<proteinExistence type="predicted"/>
<keyword evidence="1" id="KW-1133">Transmembrane helix</keyword>
<accession>A0A7J8JHY4</accession>
<keyword evidence="3" id="KW-1185">Reference proteome</keyword>
<dbReference type="AlphaFoldDB" id="A0A7J8JHY4"/>
<evidence type="ECO:0000256" key="1">
    <source>
        <dbReference type="SAM" id="Phobius"/>
    </source>
</evidence>
<name>A0A7J8JHY4_ROUAE</name>
<dbReference type="Proteomes" id="UP000593571">
    <property type="component" value="Unassembled WGS sequence"/>
</dbReference>
<sequence length="136" mass="15948">MSLLPVSDIIVITMIDYIPYTVLYISVIIFITSNLYILNPSSFSPSSPTPFPSGHYQFVLCIYEFVLKIIMMINLRIGTNQSQLELINLLEKKDGHHFFKRQRRKNNYREPQVYATRVLSLACILFFQINHILFQK</sequence>
<protein>
    <submittedName>
        <fullName evidence="2">Uncharacterized protein</fullName>
    </submittedName>
</protein>
<feature type="transmembrane region" description="Helical" evidence="1">
    <location>
        <begin position="113"/>
        <end position="134"/>
    </location>
</feature>
<reference evidence="2 3" key="1">
    <citation type="journal article" date="2020" name="Nature">
        <title>Six reference-quality genomes reveal evolution of bat adaptations.</title>
        <authorList>
            <person name="Jebb D."/>
            <person name="Huang Z."/>
            <person name="Pippel M."/>
            <person name="Hughes G.M."/>
            <person name="Lavrichenko K."/>
            <person name="Devanna P."/>
            <person name="Winkler S."/>
            <person name="Jermiin L.S."/>
            <person name="Skirmuntt E.C."/>
            <person name="Katzourakis A."/>
            <person name="Burkitt-Gray L."/>
            <person name="Ray D.A."/>
            <person name="Sullivan K.A.M."/>
            <person name="Roscito J.G."/>
            <person name="Kirilenko B.M."/>
            <person name="Davalos L.M."/>
            <person name="Corthals A.P."/>
            <person name="Power M.L."/>
            <person name="Jones G."/>
            <person name="Ransome R.D."/>
            <person name="Dechmann D.K.N."/>
            <person name="Locatelli A.G."/>
            <person name="Puechmaille S.J."/>
            <person name="Fedrigo O."/>
            <person name="Jarvis E.D."/>
            <person name="Hiller M."/>
            <person name="Vernes S.C."/>
            <person name="Myers E.W."/>
            <person name="Teeling E.C."/>
        </authorList>
    </citation>
    <scope>NUCLEOTIDE SEQUENCE [LARGE SCALE GENOMIC DNA]</scope>
    <source>
        <strain evidence="2">MRouAeg1</strain>
        <tissue evidence="2">Muscle</tissue>
    </source>
</reference>
<evidence type="ECO:0000313" key="2">
    <source>
        <dbReference type="EMBL" id="KAF6495939.1"/>
    </source>
</evidence>
<comment type="caution">
    <text evidence="2">The sequence shown here is derived from an EMBL/GenBank/DDBJ whole genome shotgun (WGS) entry which is preliminary data.</text>
</comment>
<keyword evidence="1" id="KW-0812">Transmembrane</keyword>
<keyword evidence="1" id="KW-0472">Membrane</keyword>
<evidence type="ECO:0000313" key="3">
    <source>
        <dbReference type="Proteomes" id="UP000593571"/>
    </source>
</evidence>
<gene>
    <name evidence="2" type="ORF">HJG63_010239</name>
</gene>
<feature type="transmembrane region" description="Helical" evidence="1">
    <location>
        <begin position="17"/>
        <end position="36"/>
    </location>
</feature>